<dbReference type="InterPro" id="IPR000620">
    <property type="entry name" value="EamA_dom"/>
</dbReference>
<reference evidence="3" key="2">
    <citation type="submission" date="2020-09" db="EMBL/GenBank/DDBJ databases">
        <authorList>
            <person name="Sun Q."/>
            <person name="Kim S."/>
        </authorList>
    </citation>
    <scope>NUCLEOTIDE SEQUENCE</scope>
    <source>
        <strain evidence="3">KCTC 12719</strain>
    </source>
</reference>
<evidence type="ECO:0000259" key="2">
    <source>
        <dbReference type="Pfam" id="PF00892"/>
    </source>
</evidence>
<accession>A0A918SKR4</accession>
<feature type="transmembrane region" description="Helical" evidence="1">
    <location>
        <begin position="175"/>
        <end position="198"/>
    </location>
</feature>
<keyword evidence="1" id="KW-1133">Transmembrane helix</keyword>
<feature type="transmembrane region" description="Helical" evidence="1">
    <location>
        <begin position="143"/>
        <end position="163"/>
    </location>
</feature>
<sequence>MPSDKLKSYLHFHLIVFIWGFTAVLGALITIDAVPLVWYRMSLASIFIFAWILWKKKKLRLPPRTLLILIAAGLVIALHWLTFFGAIKASNVSITLAMISTGAFFTSIMEPIFYKRKVIWYEIVFGLIVMAGLYIIFQVETGYITGIVLALISAFLSAVFALVNGKLAKREDATVISFYELLTGALAITLYLVFLTFFGNTPKGFSAAFFNISSADLWYLFILASVCTAYAFIASVAVMKHLSPYTVMLTINLEPVYGILLAFLIFGNEEQMNSGFYYGAAIILSTVVLNGILKTRRKIKRNKKASL</sequence>
<feature type="transmembrane region" description="Helical" evidence="1">
    <location>
        <begin position="218"/>
        <end position="238"/>
    </location>
</feature>
<dbReference type="GO" id="GO:0016020">
    <property type="term" value="C:membrane"/>
    <property type="evidence" value="ECO:0007669"/>
    <property type="project" value="InterPro"/>
</dbReference>
<evidence type="ECO:0000313" key="3">
    <source>
        <dbReference type="EMBL" id="GHA51378.1"/>
    </source>
</evidence>
<dbReference type="InterPro" id="IPR037185">
    <property type="entry name" value="EmrE-like"/>
</dbReference>
<feature type="transmembrane region" description="Helical" evidence="1">
    <location>
        <begin position="93"/>
        <end position="112"/>
    </location>
</feature>
<dbReference type="RefSeq" id="WP_189606355.1">
    <property type="nucleotide sequence ID" value="NZ_BMXB01000027.1"/>
</dbReference>
<dbReference type="AlphaFoldDB" id="A0A918SKR4"/>
<reference evidence="3" key="1">
    <citation type="journal article" date="2014" name="Int. J. Syst. Evol. Microbiol.">
        <title>Complete genome sequence of Corynebacterium casei LMG S-19264T (=DSM 44701T), isolated from a smear-ripened cheese.</title>
        <authorList>
            <consortium name="US DOE Joint Genome Institute (JGI-PGF)"/>
            <person name="Walter F."/>
            <person name="Albersmeier A."/>
            <person name="Kalinowski J."/>
            <person name="Ruckert C."/>
        </authorList>
    </citation>
    <scope>NUCLEOTIDE SEQUENCE</scope>
    <source>
        <strain evidence="3">KCTC 12719</strain>
    </source>
</reference>
<feature type="transmembrane region" description="Helical" evidence="1">
    <location>
        <begin position="12"/>
        <end position="31"/>
    </location>
</feature>
<proteinExistence type="predicted"/>
<organism evidence="3 4">
    <name type="scientific">Salinimicrobium marinum</name>
    <dbReference type="NCBI Taxonomy" id="680283"/>
    <lineage>
        <taxon>Bacteria</taxon>
        <taxon>Pseudomonadati</taxon>
        <taxon>Bacteroidota</taxon>
        <taxon>Flavobacteriia</taxon>
        <taxon>Flavobacteriales</taxon>
        <taxon>Flavobacteriaceae</taxon>
        <taxon>Salinimicrobium</taxon>
    </lineage>
</organism>
<keyword evidence="1" id="KW-0812">Transmembrane</keyword>
<feature type="transmembrane region" description="Helical" evidence="1">
    <location>
        <begin position="37"/>
        <end position="54"/>
    </location>
</feature>
<feature type="transmembrane region" description="Helical" evidence="1">
    <location>
        <begin position="276"/>
        <end position="293"/>
    </location>
</feature>
<feature type="transmembrane region" description="Helical" evidence="1">
    <location>
        <begin position="66"/>
        <end position="87"/>
    </location>
</feature>
<dbReference type="PANTHER" id="PTHR22911">
    <property type="entry name" value="ACYL-MALONYL CONDENSING ENZYME-RELATED"/>
    <property type="match status" value="1"/>
</dbReference>
<protein>
    <submittedName>
        <fullName evidence="3">Permease</fullName>
    </submittedName>
</protein>
<name>A0A918SKR4_9FLAO</name>
<keyword evidence="1" id="KW-0472">Membrane</keyword>
<feature type="transmembrane region" description="Helical" evidence="1">
    <location>
        <begin position="245"/>
        <end position="264"/>
    </location>
</feature>
<dbReference type="SUPFAM" id="SSF103481">
    <property type="entry name" value="Multidrug resistance efflux transporter EmrE"/>
    <property type="match status" value="2"/>
</dbReference>
<dbReference type="PANTHER" id="PTHR22911:SF79">
    <property type="entry name" value="MOBA-LIKE NTP TRANSFERASE DOMAIN-CONTAINING PROTEIN"/>
    <property type="match status" value="1"/>
</dbReference>
<comment type="caution">
    <text evidence="3">The sequence shown here is derived from an EMBL/GenBank/DDBJ whole genome shotgun (WGS) entry which is preliminary data.</text>
</comment>
<evidence type="ECO:0000256" key="1">
    <source>
        <dbReference type="SAM" id="Phobius"/>
    </source>
</evidence>
<feature type="domain" description="EamA" evidence="2">
    <location>
        <begin position="10"/>
        <end position="137"/>
    </location>
</feature>
<feature type="transmembrane region" description="Helical" evidence="1">
    <location>
        <begin position="119"/>
        <end position="137"/>
    </location>
</feature>
<evidence type="ECO:0000313" key="4">
    <source>
        <dbReference type="Proteomes" id="UP000610456"/>
    </source>
</evidence>
<feature type="domain" description="EamA" evidence="2">
    <location>
        <begin position="145"/>
        <end position="289"/>
    </location>
</feature>
<keyword evidence="4" id="KW-1185">Reference proteome</keyword>
<dbReference type="Proteomes" id="UP000610456">
    <property type="component" value="Unassembled WGS sequence"/>
</dbReference>
<dbReference type="Pfam" id="PF00892">
    <property type="entry name" value="EamA"/>
    <property type="match status" value="2"/>
</dbReference>
<dbReference type="EMBL" id="BMXB01000027">
    <property type="protein sequence ID" value="GHA51378.1"/>
    <property type="molecule type" value="Genomic_DNA"/>
</dbReference>
<gene>
    <name evidence="3" type="ORF">GCM10007103_34900</name>
</gene>